<evidence type="ECO:0000313" key="12">
    <source>
        <dbReference type="EMBL" id="KAJ4785670.1"/>
    </source>
</evidence>
<dbReference type="GO" id="GO:0005524">
    <property type="term" value="F:ATP binding"/>
    <property type="evidence" value="ECO:0007669"/>
    <property type="project" value="UniProtKB-KW"/>
</dbReference>
<protein>
    <recommendedName>
        <fullName evidence="7">DNA 3'-5' helicase</fullName>
        <ecNumber evidence="7">5.6.2.4</ecNumber>
    </recommendedName>
</protein>
<name>A0AAV8F216_9POAL</name>
<dbReference type="GO" id="GO:0005737">
    <property type="term" value="C:cytoplasm"/>
    <property type="evidence" value="ECO:0007669"/>
    <property type="project" value="TreeGrafter"/>
</dbReference>
<dbReference type="GO" id="GO:0003677">
    <property type="term" value="F:DNA binding"/>
    <property type="evidence" value="ECO:0007669"/>
    <property type="project" value="UniProtKB-KW"/>
</dbReference>
<dbReference type="InterPro" id="IPR036388">
    <property type="entry name" value="WH-like_DNA-bd_sf"/>
</dbReference>
<dbReference type="InterPro" id="IPR011545">
    <property type="entry name" value="DEAD/DEAH_box_helicase_dom"/>
</dbReference>
<feature type="compositionally biased region" description="Basic and acidic residues" evidence="8">
    <location>
        <begin position="626"/>
        <end position="640"/>
    </location>
</feature>
<keyword evidence="4" id="KW-0238">DNA-binding</keyword>
<dbReference type="FunFam" id="1.10.10.10:FF:000510">
    <property type="entry name" value="ATP-dependent DNA helicase"/>
    <property type="match status" value="1"/>
</dbReference>
<dbReference type="InterPro" id="IPR027417">
    <property type="entry name" value="P-loop_NTPase"/>
</dbReference>
<dbReference type="SMART" id="SM00490">
    <property type="entry name" value="HELICc"/>
    <property type="match status" value="1"/>
</dbReference>
<dbReference type="EC" id="5.6.2.4" evidence="7"/>
<dbReference type="InterPro" id="IPR044876">
    <property type="entry name" value="HRDC_dom_sf"/>
</dbReference>
<dbReference type="Gene3D" id="1.10.10.10">
    <property type="entry name" value="Winged helix-like DNA-binding domain superfamily/Winged helix DNA-binding domain"/>
    <property type="match status" value="1"/>
</dbReference>
<organism evidence="12 13">
    <name type="scientific">Rhynchospora pubera</name>
    <dbReference type="NCBI Taxonomy" id="906938"/>
    <lineage>
        <taxon>Eukaryota</taxon>
        <taxon>Viridiplantae</taxon>
        <taxon>Streptophyta</taxon>
        <taxon>Embryophyta</taxon>
        <taxon>Tracheophyta</taxon>
        <taxon>Spermatophyta</taxon>
        <taxon>Magnoliopsida</taxon>
        <taxon>Liliopsida</taxon>
        <taxon>Poales</taxon>
        <taxon>Cyperaceae</taxon>
        <taxon>Cyperoideae</taxon>
        <taxon>Rhynchosporeae</taxon>
        <taxon>Rhynchospora</taxon>
    </lineage>
</organism>
<dbReference type="PROSITE" id="PS50967">
    <property type="entry name" value="HRDC"/>
    <property type="match status" value="1"/>
</dbReference>
<dbReference type="Pfam" id="PF16124">
    <property type="entry name" value="RecQ_Zn_bind"/>
    <property type="match status" value="1"/>
</dbReference>
<evidence type="ECO:0000256" key="4">
    <source>
        <dbReference type="ARBA" id="ARBA00023125"/>
    </source>
</evidence>
<dbReference type="InterPro" id="IPR018982">
    <property type="entry name" value="RQC_domain"/>
</dbReference>
<dbReference type="PANTHER" id="PTHR13710">
    <property type="entry name" value="DNA HELICASE RECQ FAMILY MEMBER"/>
    <property type="match status" value="1"/>
</dbReference>
<evidence type="ECO:0000259" key="10">
    <source>
        <dbReference type="PROSITE" id="PS51192"/>
    </source>
</evidence>
<dbReference type="Gene3D" id="3.40.50.300">
    <property type="entry name" value="P-loop containing nucleotide triphosphate hydrolases"/>
    <property type="match status" value="3"/>
</dbReference>
<dbReference type="GO" id="GO:0043138">
    <property type="term" value="F:3'-5' DNA helicase activity"/>
    <property type="evidence" value="ECO:0007669"/>
    <property type="project" value="UniProtKB-EC"/>
</dbReference>
<keyword evidence="2" id="KW-0547">Nucleotide-binding</keyword>
<evidence type="ECO:0000256" key="7">
    <source>
        <dbReference type="ARBA" id="ARBA00034808"/>
    </source>
</evidence>
<accession>A0AAV8F216</accession>
<dbReference type="PROSITE" id="PS51192">
    <property type="entry name" value="HELICASE_ATP_BIND_1"/>
    <property type="match status" value="1"/>
</dbReference>
<dbReference type="InterPro" id="IPR014001">
    <property type="entry name" value="Helicase_ATP-bd"/>
</dbReference>
<dbReference type="GO" id="GO:0000724">
    <property type="term" value="P:double-strand break repair via homologous recombination"/>
    <property type="evidence" value="ECO:0007669"/>
    <property type="project" value="TreeGrafter"/>
</dbReference>
<feature type="domain" description="HRDC" evidence="9">
    <location>
        <begin position="547"/>
        <end position="626"/>
    </location>
</feature>
<evidence type="ECO:0000256" key="6">
    <source>
        <dbReference type="ARBA" id="ARBA00034617"/>
    </source>
</evidence>
<feature type="domain" description="Helicase C-terminal" evidence="11">
    <location>
        <begin position="259"/>
        <end position="467"/>
    </location>
</feature>
<dbReference type="PROSITE" id="PS51194">
    <property type="entry name" value="HELICASE_CTER"/>
    <property type="match status" value="1"/>
</dbReference>
<dbReference type="EMBL" id="JAMFTS010000002">
    <property type="protein sequence ID" value="KAJ4785670.1"/>
    <property type="molecule type" value="Genomic_DNA"/>
</dbReference>
<evidence type="ECO:0000256" key="5">
    <source>
        <dbReference type="ARBA" id="ARBA00023235"/>
    </source>
</evidence>
<keyword evidence="12" id="KW-0378">Hydrolase</keyword>
<keyword evidence="12" id="KW-0347">Helicase</keyword>
<keyword evidence="13" id="KW-1185">Reference proteome</keyword>
<evidence type="ECO:0000256" key="2">
    <source>
        <dbReference type="ARBA" id="ARBA00022741"/>
    </source>
</evidence>
<dbReference type="GO" id="GO:0016592">
    <property type="term" value="C:mediator complex"/>
    <property type="evidence" value="ECO:0007669"/>
    <property type="project" value="TreeGrafter"/>
</dbReference>
<dbReference type="SUPFAM" id="SSF52540">
    <property type="entry name" value="P-loop containing nucleoside triphosphate hydrolases"/>
    <property type="match status" value="2"/>
</dbReference>
<feature type="domain" description="Helicase ATP-binding" evidence="10">
    <location>
        <begin position="94"/>
        <end position="234"/>
    </location>
</feature>
<evidence type="ECO:0000256" key="3">
    <source>
        <dbReference type="ARBA" id="ARBA00022840"/>
    </source>
</evidence>
<dbReference type="Proteomes" id="UP001140206">
    <property type="component" value="Chromosome 2"/>
</dbReference>
<sequence>MEGDVEGELLLVETELQDVQDQIRALLEHQERLQERQSHLSSLLLLDSQNQNAPPPPPPPEDWSRTFHWDSRAHDLRFNLFGISSYRPNQREIINAVMSGRDVLVIMAAGGGKSLCYQLPALLHDGITLVVSPLLSLIQDQVMGLKALGIPANMLTSTTSKEDEKFIYKALDKGEGALKILYVTPEKISKSKRFMSKLEKCNHGGRLSLVAIDATATYKVQMDLMEMLHIPKCVKFVSTVNRPNLFYKVHDKSSVGKNVVDEIADFIKGSYPNNESGIVYCFSRKECEQIAKDLRDRGISADFYHADMEVTSREKVHLRWSKSKLQVIVGTVAFGMGINKPDVSGRAGRDGLPSECVLYYRPGDVPRQSSMVFYENCGLQNLYDIVRYCQSKRICQRSAFFHHFGEAAQDCNGMCDNCAYESEIKEIDYSYEATVIVSLLQQIREIDQRATMLQLFDKFKSKIRELGGSKKTASDLKREEIEQLIIQLIVDRILKEEFQHTAYSTNAYVTLGPLWKQVLDGKIKVKLEIRTNCQVGRNISTDKGAKRKRMSGLEKKLDELRTEISAQHGGIFPHSVLSLQHMSLLNAHRPTSLDELEKLIGKVKTEKYGSQIIQVIVQCVNLESSDGDHHESDLNKELKQPKKKGKAVVVVESSDDEQ</sequence>
<gene>
    <name evidence="12" type="ORF">LUZ62_036916</name>
</gene>
<dbReference type="AlphaFoldDB" id="A0AAV8F216"/>
<evidence type="ECO:0000259" key="9">
    <source>
        <dbReference type="PROSITE" id="PS50967"/>
    </source>
</evidence>
<keyword evidence="3" id="KW-0067">ATP-binding</keyword>
<evidence type="ECO:0000256" key="8">
    <source>
        <dbReference type="SAM" id="MobiDB-lite"/>
    </source>
</evidence>
<dbReference type="Pfam" id="PF00570">
    <property type="entry name" value="HRDC"/>
    <property type="match status" value="1"/>
</dbReference>
<comment type="similarity">
    <text evidence="1">Belongs to the helicase family. RecQ subfamily.</text>
</comment>
<dbReference type="PANTHER" id="PTHR13710:SF105">
    <property type="entry name" value="ATP-DEPENDENT DNA HELICASE Q1"/>
    <property type="match status" value="1"/>
</dbReference>
<dbReference type="GO" id="GO:0006260">
    <property type="term" value="P:DNA replication"/>
    <property type="evidence" value="ECO:0007669"/>
    <property type="project" value="InterPro"/>
</dbReference>
<dbReference type="Gene3D" id="1.10.150.80">
    <property type="entry name" value="HRDC domain"/>
    <property type="match status" value="1"/>
</dbReference>
<dbReference type="InterPro" id="IPR032284">
    <property type="entry name" value="RecQ_Zn-bd"/>
</dbReference>
<keyword evidence="5" id="KW-0413">Isomerase</keyword>
<dbReference type="Pfam" id="PF09382">
    <property type="entry name" value="RQC"/>
    <property type="match status" value="1"/>
</dbReference>
<dbReference type="GO" id="GO:0005694">
    <property type="term" value="C:chromosome"/>
    <property type="evidence" value="ECO:0007669"/>
    <property type="project" value="TreeGrafter"/>
</dbReference>
<reference evidence="12" key="1">
    <citation type="submission" date="2022-08" db="EMBL/GenBank/DDBJ databases">
        <authorList>
            <person name="Marques A."/>
        </authorList>
    </citation>
    <scope>NUCLEOTIDE SEQUENCE</scope>
    <source>
        <strain evidence="12">RhyPub2mFocal</strain>
        <tissue evidence="12">Leaves</tissue>
    </source>
</reference>
<dbReference type="InterPro" id="IPR001650">
    <property type="entry name" value="Helicase_C-like"/>
</dbReference>
<dbReference type="SMART" id="SM00487">
    <property type="entry name" value="DEXDc"/>
    <property type="match status" value="1"/>
</dbReference>
<dbReference type="InterPro" id="IPR002121">
    <property type="entry name" value="HRDC_dom"/>
</dbReference>
<evidence type="ECO:0000256" key="1">
    <source>
        <dbReference type="ARBA" id="ARBA00005446"/>
    </source>
</evidence>
<dbReference type="Pfam" id="PF00270">
    <property type="entry name" value="DEAD"/>
    <property type="match status" value="1"/>
</dbReference>
<evidence type="ECO:0000313" key="13">
    <source>
        <dbReference type="Proteomes" id="UP001140206"/>
    </source>
</evidence>
<dbReference type="Pfam" id="PF00271">
    <property type="entry name" value="Helicase_C"/>
    <property type="match status" value="1"/>
</dbReference>
<dbReference type="GO" id="GO:0009378">
    <property type="term" value="F:four-way junction helicase activity"/>
    <property type="evidence" value="ECO:0007669"/>
    <property type="project" value="TreeGrafter"/>
</dbReference>
<feature type="region of interest" description="Disordered" evidence="8">
    <location>
        <begin position="625"/>
        <end position="658"/>
    </location>
</feature>
<evidence type="ECO:0000259" key="11">
    <source>
        <dbReference type="PROSITE" id="PS51194"/>
    </source>
</evidence>
<comment type="caution">
    <text evidence="12">The sequence shown here is derived from an EMBL/GenBank/DDBJ whole genome shotgun (WGS) entry which is preliminary data.</text>
</comment>
<comment type="catalytic activity">
    <reaction evidence="6">
        <text>Couples ATP hydrolysis with the unwinding of duplex DNA by translocating in the 3'-5' direction.</text>
        <dbReference type="EC" id="5.6.2.4"/>
    </reaction>
</comment>
<proteinExistence type="inferred from homology"/>